<gene>
    <name evidence="2" type="ORF">EYF80_068018</name>
</gene>
<feature type="region of interest" description="Disordered" evidence="1">
    <location>
        <begin position="28"/>
        <end position="49"/>
    </location>
</feature>
<reference evidence="2 3" key="1">
    <citation type="submission" date="2019-03" db="EMBL/GenBank/DDBJ databases">
        <title>First draft genome of Liparis tanakae, snailfish: a comprehensive survey of snailfish specific genes.</title>
        <authorList>
            <person name="Kim W."/>
            <person name="Song I."/>
            <person name="Jeong J.-H."/>
            <person name="Kim D."/>
            <person name="Kim S."/>
            <person name="Ryu S."/>
            <person name="Song J.Y."/>
            <person name="Lee S.K."/>
        </authorList>
    </citation>
    <scope>NUCLEOTIDE SEQUENCE [LARGE SCALE GENOMIC DNA]</scope>
    <source>
        <tissue evidence="2">Muscle</tissue>
    </source>
</reference>
<name>A0A4Z2E037_9TELE</name>
<dbReference type="EMBL" id="SRLO01025419">
    <property type="protein sequence ID" value="TNN21870.1"/>
    <property type="molecule type" value="Genomic_DNA"/>
</dbReference>
<dbReference type="AlphaFoldDB" id="A0A4Z2E037"/>
<sequence length="72" mass="7805">MFGAQGGNGIKTNAVLERNAGCSSFPDVSSQEYEVLDPRPGPGPDHLDGLHVHCKTHPEPVDHMHEVCSNFH</sequence>
<accession>A0A4Z2E037</accession>
<evidence type="ECO:0000313" key="3">
    <source>
        <dbReference type="Proteomes" id="UP000314294"/>
    </source>
</evidence>
<keyword evidence="3" id="KW-1185">Reference proteome</keyword>
<organism evidence="2 3">
    <name type="scientific">Liparis tanakae</name>
    <name type="common">Tanaka's snailfish</name>
    <dbReference type="NCBI Taxonomy" id="230148"/>
    <lineage>
        <taxon>Eukaryota</taxon>
        <taxon>Metazoa</taxon>
        <taxon>Chordata</taxon>
        <taxon>Craniata</taxon>
        <taxon>Vertebrata</taxon>
        <taxon>Euteleostomi</taxon>
        <taxon>Actinopterygii</taxon>
        <taxon>Neopterygii</taxon>
        <taxon>Teleostei</taxon>
        <taxon>Neoteleostei</taxon>
        <taxon>Acanthomorphata</taxon>
        <taxon>Eupercaria</taxon>
        <taxon>Perciformes</taxon>
        <taxon>Cottioidei</taxon>
        <taxon>Cottales</taxon>
        <taxon>Liparidae</taxon>
        <taxon>Liparis</taxon>
    </lineage>
</organism>
<proteinExistence type="predicted"/>
<evidence type="ECO:0000256" key="1">
    <source>
        <dbReference type="SAM" id="MobiDB-lite"/>
    </source>
</evidence>
<comment type="caution">
    <text evidence="2">The sequence shown here is derived from an EMBL/GenBank/DDBJ whole genome shotgun (WGS) entry which is preliminary data.</text>
</comment>
<dbReference type="Proteomes" id="UP000314294">
    <property type="component" value="Unassembled WGS sequence"/>
</dbReference>
<evidence type="ECO:0000313" key="2">
    <source>
        <dbReference type="EMBL" id="TNN21870.1"/>
    </source>
</evidence>
<protein>
    <submittedName>
        <fullName evidence="2">Uncharacterized protein</fullName>
    </submittedName>
</protein>